<dbReference type="EMBL" id="JAZGQO010000015">
    <property type="protein sequence ID" value="KAK6169605.1"/>
    <property type="molecule type" value="Genomic_DNA"/>
</dbReference>
<comment type="caution">
    <text evidence="11">The sequence shown here is derived from an EMBL/GenBank/DDBJ whole genome shotgun (WGS) entry which is preliminary data.</text>
</comment>
<dbReference type="Gene3D" id="1.20.1070.10">
    <property type="entry name" value="Rhodopsin 7-helix transmembrane proteins"/>
    <property type="match status" value="1"/>
</dbReference>
<feature type="transmembrane region" description="Helical" evidence="9">
    <location>
        <begin position="182"/>
        <end position="205"/>
    </location>
</feature>
<keyword evidence="4" id="KW-0297">G-protein coupled receptor</keyword>
<evidence type="ECO:0000259" key="10">
    <source>
        <dbReference type="PROSITE" id="PS50262"/>
    </source>
</evidence>
<keyword evidence="5 9" id="KW-0472">Membrane</keyword>
<evidence type="ECO:0000256" key="7">
    <source>
        <dbReference type="ARBA" id="ARBA00023224"/>
    </source>
</evidence>
<protein>
    <recommendedName>
        <fullName evidence="10">G-protein coupled receptors family 1 profile domain-containing protein</fullName>
    </recommendedName>
</protein>
<dbReference type="AlphaFoldDB" id="A0AAN8PFZ6"/>
<keyword evidence="7" id="KW-0807">Transducer</keyword>
<evidence type="ECO:0000256" key="5">
    <source>
        <dbReference type="ARBA" id="ARBA00023136"/>
    </source>
</evidence>
<keyword evidence="6" id="KW-0675">Receptor</keyword>
<dbReference type="Proteomes" id="UP001347796">
    <property type="component" value="Unassembled WGS sequence"/>
</dbReference>
<dbReference type="InterPro" id="IPR000276">
    <property type="entry name" value="GPCR_Rhodpsn"/>
</dbReference>
<name>A0AAN8PFZ6_PATCE</name>
<keyword evidence="12" id="KW-1185">Reference proteome</keyword>
<evidence type="ECO:0000256" key="2">
    <source>
        <dbReference type="ARBA" id="ARBA00022692"/>
    </source>
</evidence>
<proteinExistence type="predicted"/>
<dbReference type="GO" id="GO:0005886">
    <property type="term" value="C:plasma membrane"/>
    <property type="evidence" value="ECO:0007669"/>
    <property type="project" value="TreeGrafter"/>
</dbReference>
<dbReference type="Pfam" id="PF00001">
    <property type="entry name" value="7tm_1"/>
    <property type="match status" value="1"/>
</dbReference>
<reference evidence="11 12" key="1">
    <citation type="submission" date="2024-01" db="EMBL/GenBank/DDBJ databases">
        <title>The genome of the rayed Mediterranean limpet Patella caerulea (Linnaeus, 1758).</title>
        <authorList>
            <person name="Anh-Thu Weber A."/>
            <person name="Halstead-Nussloch G."/>
        </authorList>
    </citation>
    <scope>NUCLEOTIDE SEQUENCE [LARGE SCALE GENOMIC DNA]</scope>
    <source>
        <strain evidence="11">AATW-2023a</strain>
        <tissue evidence="11">Whole specimen</tissue>
    </source>
</reference>
<evidence type="ECO:0000313" key="12">
    <source>
        <dbReference type="Proteomes" id="UP001347796"/>
    </source>
</evidence>
<dbReference type="SUPFAM" id="SSF81321">
    <property type="entry name" value="Family A G protein-coupled receptor-like"/>
    <property type="match status" value="1"/>
</dbReference>
<dbReference type="PRINTS" id="PR00237">
    <property type="entry name" value="GPCRRHODOPSN"/>
</dbReference>
<feature type="domain" description="G-protein coupled receptors family 1 profile" evidence="10">
    <location>
        <begin position="1"/>
        <end position="202"/>
    </location>
</feature>
<gene>
    <name evidence="11" type="ORF">SNE40_020620</name>
</gene>
<sequence>MTITAFTCERYVAIVHPMRGQKISILSRAVKVIVFIWILAGTCALPYPIHTRIYHFVTDPRNGKPISDSLLCNIPYEWIQKMTYMFQVSTFVFFVIPMTIITVMYVLIGVKLRQKEIITASVNNALVGKTAASRARKAVVKMLVAVVVAFFVCWAPFHAQRLMTLYVKREQWTPELLVVQSYLFYVSGVLYFLSCTINPILYNLLSRKYRQAFKRTLCRCCIDLHSLPTFYKLKAKFIGKDGVAESSPLEENYHHPAKAIRMTKFSQQDFRKHHGIQELGYPSTKETSVRQSYPSSSSGSAHAHSDGRLQQLCRHKYCSSRRARFSTFEESSSCRNAFISYPQIINRGNSYDSKYNFTALSAAEGEKCEIQNGWRAGGVL</sequence>
<keyword evidence="2 9" id="KW-0812">Transmembrane</keyword>
<dbReference type="InterPro" id="IPR017452">
    <property type="entry name" value="GPCR_Rhodpsn_7TM"/>
</dbReference>
<evidence type="ECO:0000256" key="4">
    <source>
        <dbReference type="ARBA" id="ARBA00023040"/>
    </source>
</evidence>
<evidence type="ECO:0000256" key="3">
    <source>
        <dbReference type="ARBA" id="ARBA00022989"/>
    </source>
</evidence>
<feature type="transmembrane region" description="Helical" evidence="9">
    <location>
        <begin position="138"/>
        <end position="157"/>
    </location>
</feature>
<evidence type="ECO:0000256" key="1">
    <source>
        <dbReference type="ARBA" id="ARBA00004141"/>
    </source>
</evidence>
<feature type="transmembrane region" description="Helical" evidence="9">
    <location>
        <begin position="84"/>
        <end position="108"/>
    </location>
</feature>
<evidence type="ECO:0000313" key="11">
    <source>
        <dbReference type="EMBL" id="KAK6169605.1"/>
    </source>
</evidence>
<feature type="transmembrane region" description="Helical" evidence="9">
    <location>
        <begin position="29"/>
        <end position="49"/>
    </location>
</feature>
<organism evidence="11 12">
    <name type="scientific">Patella caerulea</name>
    <name type="common">Rayed Mediterranean limpet</name>
    <dbReference type="NCBI Taxonomy" id="87958"/>
    <lineage>
        <taxon>Eukaryota</taxon>
        <taxon>Metazoa</taxon>
        <taxon>Spiralia</taxon>
        <taxon>Lophotrochozoa</taxon>
        <taxon>Mollusca</taxon>
        <taxon>Gastropoda</taxon>
        <taxon>Patellogastropoda</taxon>
        <taxon>Patelloidea</taxon>
        <taxon>Patellidae</taxon>
        <taxon>Patella</taxon>
    </lineage>
</organism>
<evidence type="ECO:0000256" key="6">
    <source>
        <dbReference type="ARBA" id="ARBA00023170"/>
    </source>
</evidence>
<dbReference type="PROSITE" id="PS50262">
    <property type="entry name" value="G_PROTEIN_RECEP_F1_2"/>
    <property type="match status" value="1"/>
</dbReference>
<evidence type="ECO:0000256" key="9">
    <source>
        <dbReference type="SAM" id="Phobius"/>
    </source>
</evidence>
<dbReference type="GO" id="GO:0008188">
    <property type="term" value="F:neuropeptide receptor activity"/>
    <property type="evidence" value="ECO:0007669"/>
    <property type="project" value="TreeGrafter"/>
</dbReference>
<comment type="subcellular location">
    <subcellularLocation>
        <location evidence="1">Membrane</location>
        <topology evidence="1">Multi-pass membrane protein</topology>
    </subcellularLocation>
</comment>
<dbReference type="PANTHER" id="PTHR24243:SF208">
    <property type="entry name" value="PYROKININ-1 RECEPTOR"/>
    <property type="match status" value="1"/>
</dbReference>
<keyword evidence="3 9" id="KW-1133">Transmembrane helix</keyword>
<dbReference type="PANTHER" id="PTHR24243">
    <property type="entry name" value="G-PROTEIN COUPLED RECEPTOR"/>
    <property type="match status" value="1"/>
</dbReference>
<accession>A0AAN8PFZ6</accession>
<feature type="region of interest" description="Disordered" evidence="8">
    <location>
        <begin position="281"/>
        <end position="307"/>
    </location>
</feature>
<evidence type="ECO:0000256" key="8">
    <source>
        <dbReference type="SAM" id="MobiDB-lite"/>
    </source>
</evidence>
<feature type="compositionally biased region" description="Polar residues" evidence="8">
    <location>
        <begin position="284"/>
        <end position="294"/>
    </location>
</feature>